<dbReference type="InterPro" id="IPR037523">
    <property type="entry name" value="VOC_core"/>
</dbReference>
<dbReference type="AlphaFoldDB" id="A0AAW1RRC8"/>
<dbReference type="Proteomes" id="UP001445335">
    <property type="component" value="Unassembled WGS sequence"/>
</dbReference>
<feature type="domain" description="VOC" evidence="1">
    <location>
        <begin position="9"/>
        <end position="128"/>
    </location>
</feature>
<dbReference type="Gene3D" id="3.10.180.10">
    <property type="entry name" value="2,3-Dihydroxybiphenyl 1,2-Dioxygenase, domain 1"/>
    <property type="match status" value="1"/>
</dbReference>
<dbReference type="EMBL" id="JALJOU010000027">
    <property type="protein sequence ID" value="KAK9835956.1"/>
    <property type="molecule type" value="Genomic_DNA"/>
</dbReference>
<evidence type="ECO:0000313" key="2">
    <source>
        <dbReference type="EMBL" id="KAK9835956.1"/>
    </source>
</evidence>
<keyword evidence="3" id="KW-1185">Reference proteome</keyword>
<organism evidence="2 3">
    <name type="scientific">Elliptochloris bilobata</name>
    <dbReference type="NCBI Taxonomy" id="381761"/>
    <lineage>
        <taxon>Eukaryota</taxon>
        <taxon>Viridiplantae</taxon>
        <taxon>Chlorophyta</taxon>
        <taxon>core chlorophytes</taxon>
        <taxon>Trebouxiophyceae</taxon>
        <taxon>Trebouxiophyceae incertae sedis</taxon>
        <taxon>Elliptochloris clade</taxon>
        <taxon>Elliptochloris</taxon>
    </lineage>
</organism>
<protein>
    <recommendedName>
        <fullName evidence="1">VOC domain-containing protein</fullName>
    </recommendedName>
</protein>
<dbReference type="PROSITE" id="PS51819">
    <property type="entry name" value="VOC"/>
    <property type="match status" value="1"/>
</dbReference>
<accession>A0AAW1RRC8</accession>
<comment type="caution">
    <text evidence="2">The sequence shown here is derived from an EMBL/GenBank/DDBJ whole genome shotgun (WGS) entry which is preliminary data.</text>
</comment>
<dbReference type="InterPro" id="IPR029068">
    <property type="entry name" value="Glyas_Bleomycin-R_OHBP_Dase"/>
</dbReference>
<reference evidence="2 3" key="1">
    <citation type="journal article" date="2024" name="Nat. Commun.">
        <title>Phylogenomics reveals the evolutionary origins of lichenization in chlorophyte algae.</title>
        <authorList>
            <person name="Puginier C."/>
            <person name="Libourel C."/>
            <person name="Otte J."/>
            <person name="Skaloud P."/>
            <person name="Haon M."/>
            <person name="Grisel S."/>
            <person name="Petersen M."/>
            <person name="Berrin J.G."/>
            <person name="Delaux P.M."/>
            <person name="Dal Grande F."/>
            <person name="Keller J."/>
        </authorList>
    </citation>
    <scope>NUCLEOTIDE SEQUENCE [LARGE SCALE GENOMIC DNA]</scope>
    <source>
        <strain evidence="2 3">SAG 245.80</strain>
    </source>
</reference>
<gene>
    <name evidence="2" type="ORF">WJX81_001380</name>
</gene>
<dbReference type="Pfam" id="PF00903">
    <property type="entry name" value="Glyoxalase"/>
    <property type="match status" value="1"/>
</dbReference>
<evidence type="ECO:0000259" key="1">
    <source>
        <dbReference type="PROSITE" id="PS51819"/>
    </source>
</evidence>
<proteinExistence type="predicted"/>
<dbReference type="PANTHER" id="PTHR46142">
    <property type="match status" value="1"/>
</dbReference>
<dbReference type="PANTHER" id="PTHR46142:SF3">
    <property type="entry name" value="F18B13.24 PROTEIN"/>
    <property type="match status" value="1"/>
</dbReference>
<dbReference type="CDD" id="cd07245">
    <property type="entry name" value="VOC_like"/>
    <property type="match status" value="1"/>
</dbReference>
<evidence type="ECO:0000313" key="3">
    <source>
        <dbReference type="Proteomes" id="UP001445335"/>
    </source>
</evidence>
<name>A0AAW1RRC8_9CHLO</name>
<dbReference type="InterPro" id="IPR004360">
    <property type="entry name" value="Glyas_Fos-R_dOase_dom"/>
</dbReference>
<dbReference type="SUPFAM" id="SSF54593">
    <property type="entry name" value="Glyoxalase/Bleomycin resistance protein/Dihydroxybiphenyl dioxygenase"/>
    <property type="match status" value="1"/>
</dbReference>
<sequence length="176" mass="19422">MAISLPLLSLNHISRVVKDVQASIDFYVNVLGFIEIKRPSSFDFEGAWLFNYGIGIHLIEGTPEPRSRVLNAKADHLSFQSDSLPAVEERLRRMGVPFIKATVDEGGIRVTQVFMHTPDYETIEICNCDCLPVVPLSGNLCGKALSKEDLGVCRPRVDLASPATSQQLQVQQKLVG</sequence>